<accession>A0ABQ5N4I2</accession>
<dbReference type="Proteomes" id="UP001208567">
    <property type="component" value="Unassembled WGS sequence"/>
</dbReference>
<proteinExistence type="predicted"/>
<dbReference type="PANTHER" id="PTHR36179:SF2">
    <property type="entry name" value="LUD DOMAIN-CONTAINING PROTEIN"/>
    <property type="match status" value="1"/>
</dbReference>
<name>A0ABQ5N4I2_9CLOT</name>
<comment type="caution">
    <text evidence="2">The sequence shown here is derived from an EMBL/GenBank/DDBJ whole genome shotgun (WGS) entry which is preliminary data.</text>
</comment>
<keyword evidence="3" id="KW-1185">Reference proteome</keyword>
<evidence type="ECO:0000313" key="3">
    <source>
        <dbReference type="Proteomes" id="UP001208567"/>
    </source>
</evidence>
<dbReference type="PANTHER" id="PTHR36179">
    <property type="entry name" value="LUD_DOM DOMAIN-CONTAINING PROTEIN"/>
    <property type="match status" value="1"/>
</dbReference>
<protein>
    <submittedName>
        <fullName evidence="2">Lactate utilization protein C</fullName>
    </submittedName>
</protein>
<organism evidence="2 3">
    <name type="scientific">Clostridium omnivorum</name>
    <dbReference type="NCBI Taxonomy" id="1604902"/>
    <lineage>
        <taxon>Bacteria</taxon>
        <taxon>Bacillati</taxon>
        <taxon>Bacillota</taxon>
        <taxon>Clostridia</taxon>
        <taxon>Eubacteriales</taxon>
        <taxon>Clostridiaceae</taxon>
        <taxon>Clostridium</taxon>
    </lineage>
</organism>
<evidence type="ECO:0000313" key="2">
    <source>
        <dbReference type="EMBL" id="GLC30138.1"/>
    </source>
</evidence>
<sequence length="212" mass="23555">MENKKWHDKVMGELVVESLKENFFDAIYFETSVEAASYIMDYIKEGDKIGFGGSETISEMGIEKKALDKKAIVLNHNNPALSKEEKLAIRRQQLTCDLFLCSSNAITLGGELVNIDCVGNRVSAMTFGPQKVIVAVGVNKICRDIEDAFNRNETTAAPLNIKKLNWDNPCVKTGVCMDCHNSSRGCRVYSVIKRKPLQSNITVLVIGENLGY</sequence>
<dbReference type="Pfam" id="PF02589">
    <property type="entry name" value="LUD_dom"/>
    <property type="match status" value="1"/>
</dbReference>
<reference evidence="2 3" key="1">
    <citation type="journal article" date="2024" name="Int. J. Syst. Evol. Microbiol.">
        <title>Clostridium omnivorum sp. nov., isolated from anoxic soil under the treatment of reductive soil disinfestation.</title>
        <authorList>
            <person name="Ueki A."/>
            <person name="Tonouchi A."/>
            <person name="Kaku N."/>
            <person name="Honma S."/>
            <person name="Ueki K."/>
        </authorList>
    </citation>
    <scope>NUCLEOTIDE SEQUENCE [LARGE SCALE GENOMIC DNA]</scope>
    <source>
        <strain evidence="2 3">E14</strain>
    </source>
</reference>
<gene>
    <name evidence="2" type="ORF">bsdE14_15480</name>
</gene>
<dbReference type="RefSeq" id="WP_264849402.1">
    <property type="nucleotide sequence ID" value="NZ_BRXR01000001.1"/>
</dbReference>
<evidence type="ECO:0000259" key="1">
    <source>
        <dbReference type="Pfam" id="PF02589"/>
    </source>
</evidence>
<dbReference type="EMBL" id="BRXR01000001">
    <property type="protein sequence ID" value="GLC30138.1"/>
    <property type="molecule type" value="Genomic_DNA"/>
</dbReference>
<dbReference type="PIRSF" id="PIRSF020269">
    <property type="entry name" value="DUF1121"/>
    <property type="match status" value="1"/>
</dbReference>
<dbReference type="InterPro" id="IPR009501">
    <property type="entry name" value="UCP020269"/>
</dbReference>
<feature type="domain" description="LUD" evidence="1">
    <location>
        <begin position="13"/>
        <end position="206"/>
    </location>
</feature>
<dbReference type="InterPro" id="IPR003741">
    <property type="entry name" value="LUD_dom"/>
</dbReference>